<proteinExistence type="predicted"/>
<dbReference type="PANTHER" id="PTHR30093">
    <property type="entry name" value="GENERAL SECRETION PATHWAY PROTEIN G"/>
    <property type="match status" value="1"/>
</dbReference>
<dbReference type="InterPro" id="IPR012902">
    <property type="entry name" value="N_methyl_site"/>
</dbReference>
<evidence type="ECO:0000256" key="1">
    <source>
        <dbReference type="ARBA" id="ARBA00004203"/>
    </source>
</evidence>
<evidence type="ECO:0000313" key="7">
    <source>
        <dbReference type="Proteomes" id="UP001595952"/>
    </source>
</evidence>
<keyword evidence="5" id="KW-1133">Transmembrane helix</keyword>
<name>A0ABV9I328_9DEIO</name>
<evidence type="ECO:0000256" key="3">
    <source>
        <dbReference type="ARBA" id="ARBA00022764"/>
    </source>
</evidence>
<keyword evidence="4" id="KW-0998">Cell outer membrane</keyword>
<dbReference type="Pfam" id="PF07963">
    <property type="entry name" value="N_methyl"/>
    <property type="match status" value="1"/>
</dbReference>
<keyword evidence="5" id="KW-0812">Transmembrane</keyword>
<evidence type="ECO:0000256" key="2">
    <source>
        <dbReference type="ARBA" id="ARBA00004418"/>
    </source>
</evidence>
<keyword evidence="3" id="KW-0574">Periplasm</keyword>
<dbReference type="EMBL" id="JBHSEI010000001">
    <property type="protein sequence ID" value="MFC4636734.1"/>
    <property type="molecule type" value="Genomic_DNA"/>
</dbReference>
<reference evidence="7" key="1">
    <citation type="journal article" date="2019" name="Int. J. Syst. Evol. Microbiol.">
        <title>The Global Catalogue of Microorganisms (GCM) 10K type strain sequencing project: providing services to taxonomists for standard genome sequencing and annotation.</title>
        <authorList>
            <consortium name="The Broad Institute Genomics Platform"/>
            <consortium name="The Broad Institute Genome Sequencing Center for Infectious Disease"/>
            <person name="Wu L."/>
            <person name="Ma J."/>
        </authorList>
    </citation>
    <scope>NUCLEOTIDE SEQUENCE [LARGE SCALE GENOMIC DNA]</scope>
    <source>
        <strain evidence="7">CCUG 55995</strain>
    </source>
</reference>
<comment type="subcellular location">
    <subcellularLocation>
        <location evidence="1">Cell outer membrane</location>
        <topology evidence="1">Single-pass membrane protein</topology>
    </subcellularLocation>
    <subcellularLocation>
        <location evidence="2">Periplasm</location>
    </subcellularLocation>
</comment>
<keyword evidence="7" id="KW-1185">Reference proteome</keyword>
<evidence type="ECO:0000256" key="4">
    <source>
        <dbReference type="ARBA" id="ARBA00023237"/>
    </source>
</evidence>
<dbReference type="Proteomes" id="UP001595952">
    <property type="component" value="Unassembled WGS sequence"/>
</dbReference>
<dbReference type="SUPFAM" id="SSF54523">
    <property type="entry name" value="Pili subunits"/>
    <property type="match status" value="1"/>
</dbReference>
<keyword evidence="5" id="KW-0472">Membrane</keyword>
<accession>A0ABV9I328</accession>
<organism evidence="6 7">
    <name type="scientific">Deinococcus hohokamensis</name>
    <dbReference type="NCBI Taxonomy" id="309883"/>
    <lineage>
        <taxon>Bacteria</taxon>
        <taxon>Thermotogati</taxon>
        <taxon>Deinococcota</taxon>
        <taxon>Deinococci</taxon>
        <taxon>Deinococcales</taxon>
        <taxon>Deinococcaceae</taxon>
        <taxon>Deinococcus</taxon>
    </lineage>
</organism>
<evidence type="ECO:0000256" key="5">
    <source>
        <dbReference type="SAM" id="Phobius"/>
    </source>
</evidence>
<sequence length="152" mass="16081">MKDQGFTMVELLVVIGIIGILSAIAVPSYIGWLARVEAQSAANTLAQQMQRARTEAKRGTAQKITTTAGSKTITLTPVERVAGAWVATGSGVRTTTLEGATIQTTADLVFMPPYGSVEVGTVPQAYSVQSVRRTAISRSIRVISLMGKVVTQ</sequence>
<feature type="transmembrane region" description="Helical" evidence="5">
    <location>
        <begin position="12"/>
        <end position="34"/>
    </location>
</feature>
<evidence type="ECO:0000313" key="6">
    <source>
        <dbReference type="EMBL" id="MFC4636734.1"/>
    </source>
</evidence>
<dbReference type="InterPro" id="IPR045584">
    <property type="entry name" value="Pilin-like"/>
</dbReference>
<protein>
    <submittedName>
        <fullName evidence="6">Tfp pilus assembly protein FimT/FimU</fullName>
    </submittedName>
</protein>
<dbReference type="RefSeq" id="WP_380059782.1">
    <property type="nucleotide sequence ID" value="NZ_JBHSEI010000001.1"/>
</dbReference>
<comment type="caution">
    <text evidence="6">The sequence shown here is derived from an EMBL/GenBank/DDBJ whole genome shotgun (WGS) entry which is preliminary data.</text>
</comment>
<gene>
    <name evidence="6" type="ORF">ACFO0D_00135</name>
</gene>
<dbReference type="Gene3D" id="3.30.700.10">
    <property type="entry name" value="Glycoprotein, Type 4 Pilin"/>
    <property type="match status" value="1"/>
</dbReference>
<dbReference type="NCBIfam" id="TIGR02532">
    <property type="entry name" value="IV_pilin_GFxxxE"/>
    <property type="match status" value="1"/>
</dbReference>